<evidence type="ECO:0000313" key="1">
    <source>
        <dbReference type="EMBL" id="MCC4213951.1"/>
    </source>
</evidence>
<gene>
    <name evidence="1" type="ORF">LLW17_14565</name>
</gene>
<sequence length="258" mass="30299">MKKAIVILGFTGLALVFVAYYFSLQSLRLIERLAEANNVKEVGVENEAIAEESAREELVYSNTFIYQYLDLDKAEYARINPCMQRFQASEELDALCLNEIVDAVVDDFGEEHILKALIGSCINYENLAFDHSFPNQLFAKNNSLADKLRLGFLNRYRNPRHLQEIFDRHKAGILESIPKSLYQKVFEKKLLECLEAYQQIARQTNKEAFFKDIYFKADTQMLHDQYWNYTFWKRREIEKNDAVTYAILSEIKTHFDER</sequence>
<dbReference type="RefSeq" id="WP_228231023.1">
    <property type="nucleotide sequence ID" value="NZ_JAJGMW010000021.1"/>
</dbReference>
<keyword evidence="2" id="KW-1185">Reference proteome</keyword>
<name>A0ABS8GVC2_9FLAO</name>
<protein>
    <submittedName>
        <fullName evidence="1">Uncharacterized protein</fullName>
    </submittedName>
</protein>
<evidence type="ECO:0000313" key="2">
    <source>
        <dbReference type="Proteomes" id="UP001197770"/>
    </source>
</evidence>
<organism evidence="1 2">
    <name type="scientific">Leeuwenhoekiella parthenopeia</name>
    <dbReference type="NCBI Taxonomy" id="2890320"/>
    <lineage>
        <taxon>Bacteria</taxon>
        <taxon>Pseudomonadati</taxon>
        <taxon>Bacteroidota</taxon>
        <taxon>Flavobacteriia</taxon>
        <taxon>Flavobacteriales</taxon>
        <taxon>Flavobacteriaceae</taxon>
        <taxon>Leeuwenhoekiella</taxon>
    </lineage>
</organism>
<reference evidence="1 2" key="1">
    <citation type="submission" date="2021-11" db="EMBL/GenBank/DDBJ databases">
        <title>Seasonal and diel survey of microbial diversity of the Tyrrhenian coast.</title>
        <authorList>
            <person name="Gattoni G."/>
            <person name="Corral P."/>
        </authorList>
    </citation>
    <scope>NUCLEOTIDE SEQUENCE [LARGE SCALE GENOMIC DNA]</scope>
    <source>
        <strain evidence="1 2">Mr9</strain>
    </source>
</reference>
<dbReference type="EMBL" id="JAJGMW010000021">
    <property type="protein sequence ID" value="MCC4213951.1"/>
    <property type="molecule type" value="Genomic_DNA"/>
</dbReference>
<accession>A0ABS8GVC2</accession>
<dbReference type="Proteomes" id="UP001197770">
    <property type="component" value="Unassembled WGS sequence"/>
</dbReference>
<comment type="caution">
    <text evidence="1">The sequence shown here is derived from an EMBL/GenBank/DDBJ whole genome shotgun (WGS) entry which is preliminary data.</text>
</comment>
<proteinExistence type="predicted"/>